<protein>
    <submittedName>
        <fullName evidence="1">Uncharacterized protein</fullName>
    </submittedName>
</protein>
<evidence type="ECO:0000313" key="2">
    <source>
        <dbReference type="Proteomes" id="UP001213681"/>
    </source>
</evidence>
<reference evidence="1" key="2">
    <citation type="journal article" date="2023" name="IMA Fungus">
        <title>Comparative genomic study of the Penicillium genus elucidates a diverse pangenome and 15 lateral gene transfer events.</title>
        <authorList>
            <person name="Petersen C."/>
            <person name="Sorensen T."/>
            <person name="Nielsen M.R."/>
            <person name="Sondergaard T.E."/>
            <person name="Sorensen J.L."/>
            <person name="Fitzpatrick D.A."/>
            <person name="Frisvad J.C."/>
            <person name="Nielsen K.L."/>
        </authorList>
    </citation>
    <scope>NUCLEOTIDE SEQUENCE</scope>
    <source>
        <strain evidence="1">IBT 16125</strain>
    </source>
</reference>
<accession>A0AAD6CAC5</accession>
<proteinExistence type="predicted"/>
<name>A0AAD6CAC5_9EURO</name>
<dbReference type="EMBL" id="JAPVEA010000003">
    <property type="protein sequence ID" value="KAJ5456102.1"/>
    <property type="molecule type" value="Genomic_DNA"/>
</dbReference>
<dbReference type="Proteomes" id="UP001213681">
    <property type="component" value="Unassembled WGS sequence"/>
</dbReference>
<organism evidence="1 2">
    <name type="scientific">Penicillium daleae</name>
    <dbReference type="NCBI Taxonomy" id="63821"/>
    <lineage>
        <taxon>Eukaryota</taxon>
        <taxon>Fungi</taxon>
        <taxon>Dikarya</taxon>
        <taxon>Ascomycota</taxon>
        <taxon>Pezizomycotina</taxon>
        <taxon>Eurotiomycetes</taxon>
        <taxon>Eurotiomycetidae</taxon>
        <taxon>Eurotiales</taxon>
        <taxon>Aspergillaceae</taxon>
        <taxon>Penicillium</taxon>
    </lineage>
</organism>
<sequence>MFFRGLEGAYLSI</sequence>
<comment type="caution">
    <text evidence="1">The sequence shown here is derived from an EMBL/GenBank/DDBJ whole genome shotgun (WGS) entry which is preliminary data.</text>
</comment>
<gene>
    <name evidence="1" type="ORF">N7458_003685</name>
</gene>
<keyword evidence="2" id="KW-1185">Reference proteome</keyword>
<reference evidence="1" key="1">
    <citation type="submission" date="2022-12" db="EMBL/GenBank/DDBJ databases">
        <authorList>
            <person name="Petersen C."/>
        </authorList>
    </citation>
    <scope>NUCLEOTIDE SEQUENCE</scope>
    <source>
        <strain evidence="1">IBT 16125</strain>
    </source>
</reference>
<evidence type="ECO:0000313" key="1">
    <source>
        <dbReference type="EMBL" id="KAJ5456102.1"/>
    </source>
</evidence>